<dbReference type="InterPro" id="IPR036046">
    <property type="entry name" value="Acylphosphatase-like_dom_sf"/>
</dbReference>
<keyword evidence="10" id="KW-1185">Reference proteome</keyword>
<dbReference type="RefSeq" id="WP_141168257.1">
    <property type="nucleotide sequence ID" value="NZ_VHLH01000041.1"/>
</dbReference>
<dbReference type="PROSITE" id="PS00150">
    <property type="entry name" value="ACYLPHOSPHATASE_1"/>
    <property type="match status" value="1"/>
</dbReference>
<gene>
    <name evidence="9" type="ORF">FJU11_16910</name>
</gene>
<dbReference type="InterPro" id="IPR001792">
    <property type="entry name" value="Acylphosphatase-like_dom"/>
</dbReference>
<dbReference type="PROSITE" id="PS00151">
    <property type="entry name" value="ACYLPHOSPHATASE_2"/>
    <property type="match status" value="1"/>
</dbReference>
<evidence type="ECO:0000256" key="1">
    <source>
        <dbReference type="ARBA" id="ARBA00005614"/>
    </source>
</evidence>
<evidence type="ECO:0000256" key="3">
    <source>
        <dbReference type="ARBA" id="ARBA00047645"/>
    </source>
</evidence>
<feature type="active site" evidence="4">
    <location>
        <position position="22"/>
    </location>
</feature>
<keyword evidence="4 5" id="KW-0378">Hydrolase</keyword>
<dbReference type="SUPFAM" id="SSF54975">
    <property type="entry name" value="Acylphosphatase/BLUF domain-like"/>
    <property type="match status" value="1"/>
</dbReference>
<dbReference type="GO" id="GO:0003998">
    <property type="term" value="F:acylphosphatase activity"/>
    <property type="evidence" value="ECO:0007669"/>
    <property type="project" value="UniProtKB-EC"/>
</dbReference>
<dbReference type="Pfam" id="PF00708">
    <property type="entry name" value="Acylphosphatase"/>
    <property type="match status" value="1"/>
</dbReference>
<evidence type="ECO:0000259" key="7">
    <source>
        <dbReference type="PROSITE" id="PS50993"/>
    </source>
</evidence>
<dbReference type="Gene3D" id="3.30.70.100">
    <property type="match status" value="1"/>
</dbReference>
<dbReference type="EMBL" id="VHLH01000041">
    <property type="protein sequence ID" value="TPW25952.1"/>
    <property type="molecule type" value="Genomic_DNA"/>
</dbReference>
<dbReference type="PANTHER" id="PTHR47268">
    <property type="entry name" value="ACYLPHOSPHATASE"/>
    <property type="match status" value="1"/>
</dbReference>
<name>A0A506TV57_9HYPH</name>
<dbReference type="PRINTS" id="PR00112">
    <property type="entry name" value="ACYLPHPHTASE"/>
</dbReference>
<evidence type="ECO:0000259" key="8">
    <source>
        <dbReference type="PROSITE" id="PS51160"/>
    </source>
</evidence>
<dbReference type="InterPro" id="IPR017968">
    <property type="entry name" value="Acylphosphatase_CS"/>
</dbReference>
<comment type="caution">
    <text evidence="9">The sequence shown here is derived from an EMBL/GenBank/DDBJ whole genome shotgun (WGS) entry which is preliminary data.</text>
</comment>
<feature type="active site" evidence="4">
    <location>
        <position position="40"/>
    </location>
</feature>
<dbReference type="PANTHER" id="PTHR47268:SF4">
    <property type="entry name" value="ACYLPHOSPHATASE"/>
    <property type="match status" value="1"/>
</dbReference>
<protein>
    <recommendedName>
        <fullName evidence="2 4">Acylphosphatase</fullName>
        <ecNumber evidence="2 4">3.6.1.7</ecNumber>
    </recommendedName>
</protein>
<dbReference type="EC" id="3.6.1.7" evidence="2 4"/>
<proteinExistence type="inferred from homology"/>
<dbReference type="PROSITE" id="PS51160">
    <property type="entry name" value="ACYLPHOSPHATASE_3"/>
    <property type="match status" value="1"/>
</dbReference>
<comment type="similarity">
    <text evidence="1 6">Belongs to the acylphosphatase family.</text>
</comment>
<dbReference type="PROSITE" id="PS50993">
    <property type="entry name" value="NIDOGEN_G2"/>
    <property type="match status" value="1"/>
</dbReference>
<accession>A0A506TV57</accession>
<evidence type="ECO:0000256" key="6">
    <source>
        <dbReference type="RuleBase" id="RU004168"/>
    </source>
</evidence>
<organism evidence="9 10">
    <name type="scientific">Pararhizobium mangrovi</name>
    <dbReference type="NCBI Taxonomy" id="2590452"/>
    <lineage>
        <taxon>Bacteria</taxon>
        <taxon>Pseudomonadati</taxon>
        <taxon>Pseudomonadota</taxon>
        <taxon>Alphaproteobacteria</taxon>
        <taxon>Hyphomicrobiales</taxon>
        <taxon>Rhizobiaceae</taxon>
        <taxon>Rhizobium/Agrobacterium group</taxon>
        <taxon>Pararhizobium</taxon>
    </lineage>
</organism>
<evidence type="ECO:0000313" key="9">
    <source>
        <dbReference type="EMBL" id="TPW25952.1"/>
    </source>
</evidence>
<dbReference type="AlphaFoldDB" id="A0A506TV57"/>
<evidence type="ECO:0000256" key="4">
    <source>
        <dbReference type="PROSITE-ProRule" id="PRU00520"/>
    </source>
</evidence>
<feature type="domain" description="Nidogen G2 beta-barrel" evidence="7">
    <location>
        <begin position="8"/>
        <end position="94"/>
    </location>
</feature>
<dbReference type="InterPro" id="IPR006605">
    <property type="entry name" value="G2_nidogen/fibulin_G2F"/>
</dbReference>
<dbReference type="OrthoDB" id="5295388at2"/>
<dbReference type="Proteomes" id="UP000320314">
    <property type="component" value="Unassembled WGS sequence"/>
</dbReference>
<reference evidence="9 10" key="1">
    <citation type="submission" date="2019-06" db="EMBL/GenBank/DDBJ databases">
        <authorList>
            <person name="Li M."/>
        </authorList>
    </citation>
    <scope>NUCLEOTIDE SEQUENCE [LARGE SCALE GENOMIC DNA]</scope>
    <source>
        <strain evidence="9 10">BGMRC6574</strain>
    </source>
</reference>
<feature type="domain" description="Acylphosphatase-like" evidence="8">
    <location>
        <begin position="7"/>
        <end position="94"/>
    </location>
</feature>
<dbReference type="NCBIfam" id="NF010999">
    <property type="entry name" value="PRK14425.1"/>
    <property type="match status" value="1"/>
</dbReference>
<evidence type="ECO:0000313" key="10">
    <source>
        <dbReference type="Proteomes" id="UP000320314"/>
    </source>
</evidence>
<comment type="catalytic activity">
    <reaction evidence="3 4 5">
        <text>an acyl phosphate + H2O = a carboxylate + phosphate + H(+)</text>
        <dbReference type="Rhea" id="RHEA:14965"/>
        <dbReference type="ChEBI" id="CHEBI:15377"/>
        <dbReference type="ChEBI" id="CHEBI:15378"/>
        <dbReference type="ChEBI" id="CHEBI:29067"/>
        <dbReference type="ChEBI" id="CHEBI:43474"/>
        <dbReference type="ChEBI" id="CHEBI:59918"/>
        <dbReference type="EC" id="3.6.1.7"/>
    </reaction>
</comment>
<dbReference type="InterPro" id="IPR020456">
    <property type="entry name" value="Acylphosphatase"/>
</dbReference>
<evidence type="ECO:0000256" key="5">
    <source>
        <dbReference type="RuleBase" id="RU000553"/>
    </source>
</evidence>
<evidence type="ECO:0000256" key="2">
    <source>
        <dbReference type="ARBA" id="ARBA00012150"/>
    </source>
</evidence>
<sequence length="94" mass="10089">MAEKTIAKRLRITGNVQGVSFRAFTHDTAEEAGLDGWVRNEADGSVRALVSGPRDSVERLVERLRTGPPGAWVDAIEEEDATGETVPAGFHVTG</sequence>